<dbReference type="AlphaFoldDB" id="A0AAN6YU18"/>
<feature type="region of interest" description="Disordered" evidence="1">
    <location>
        <begin position="56"/>
        <end position="81"/>
    </location>
</feature>
<name>A0AAN6YU18_9PEZI</name>
<sequence length="81" mass="9533">MERGSRRANVEGEERRRLSFLHPWASRTNRRRHNKMNQGPITPTRATQKEIVPALQLSSSTPRLRRTPQTQPHLPFPFRAH</sequence>
<feature type="compositionally biased region" description="Polar residues" evidence="1">
    <location>
        <begin position="56"/>
        <end position="72"/>
    </location>
</feature>
<reference evidence="2" key="1">
    <citation type="journal article" date="2023" name="Mol. Phylogenet. Evol.">
        <title>Genome-scale phylogeny and comparative genomics of the fungal order Sordariales.</title>
        <authorList>
            <person name="Hensen N."/>
            <person name="Bonometti L."/>
            <person name="Westerberg I."/>
            <person name="Brannstrom I.O."/>
            <person name="Guillou S."/>
            <person name="Cros-Aarteil S."/>
            <person name="Calhoun S."/>
            <person name="Haridas S."/>
            <person name="Kuo A."/>
            <person name="Mondo S."/>
            <person name="Pangilinan J."/>
            <person name="Riley R."/>
            <person name="LaButti K."/>
            <person name="Andreopoulos B."/>
            <person name="Lipzen A."/>
            <person name="Chen C."/>
            <person name="Yan M."/>
            <person name="Daum C."/>
            <person name="Ng V."/>
            <person name="Clum A."/>
            <person name="Steindorff A."/>
            <person name="Ohm R.A."/>
            <person name="Martin F."/>
            <person name="Silar P."/>
            <person name="Natvig D.O."/>
            <person name="Lalanne C."/>
            <person name="Gautier V."/>
            <person name="Ament-Velasquez S.L."/>
            <person name="Kruys A."/>
            <person name="Hutchinson M.I."/>
            <person name="Powell A.J."/>
            <person name="Barry K."/>
            <person name="Miller A.N."/>
            <person name="Grigoriev I.V."/>
            <person name="Debuchy R."/>
            <person name="Gladieux P."/>
            <person name="Hiltunen Thoren M."/>
            <person name="Johannesson H."/>
        </authorList>
    </citation>
    <scope>NUCLEOTIDE SEQUENCE</scope>
    <source>
        <strain evidence="2">CBS 508.74</strain>
    </source>
</reference>
<reference evidence="2" key="2">
    <citation type="submission" date="2023-05" db="EMBL/GenBank/DDBJ databases">
        <authorList>
            <consortium name="Lawrence Berkeley National Laboratory"/>
            <person name="Steindorff A."/>
            <person name="Hensen N."/>
            <person name="Bonometti L."/>
            <person name="Westerberg I."/>
            <person name="Brannstrom I.O."/>
            <person name="Guillou S."/>
            <person name="Cros-Aarteil S."/>
            <person name="Calhoun S."/>
            <person name="Haridas S."/>
            <person name="Kuo A."/>
            <person name="Mondo S."/>
            <person name="Pangilinan J."/>
            <person name="Riley R."/>
            <person name="Labutti K."/>
            <person name="Andreopoulos B."/>
            <person name="Lipzen A."/>
            <person name="Chen C."/>
            <person name="Yanf M."/>
            <person name="Daum C."/>
            <person name="Ng V."/>
            <person name="Clum A."/>
            <person name="Ohm R."/>
            <person name="Martin F."/>
            <person name="Silar P."/>
            <person name="Natvig D."/>
            <person name="Lalanne C."/>
            <person name="Gautier V."/>
            <person name="Ament-Velasquez S.L."/>
            <person name="Kruys A."/>
            <person name="Hutchinson M.I."/>
            <person name="Powell A.J."/>
            <person name="Barry K."/>
            <person name="Miller A.N."/>
            <person name="Grigoriev I.V."/>
            <person name="Debuchy R."/>
            <person name="Gladieux P."/>
            <person name="Thoren M.H."/>
            <person name="Johannesson H."/>
        </authorList>
    </citation>
    <scope>NUCLEOTIDE SEQUENCE</scope>
    <source>
        <strain evidence="2">CBS 508.74</strain>
    </source>
</reference>
<evidence type="ECO:0000313" key="3">
    <source>
        <dbReference type="Proteomes" id="UP001302812"/>
    </source>
</evidence>
<protein>
    <submittedName>
        <fullName evidence="2">Uncharacterized protein</fullName>
    </submittedName>
</protein>
<keyword evidence="3" id="KW-1185">Reference proteome</keyword>
<dbReference type="RefSeq" id="XP_064671367.1">
    <property type="nucleotide sequence ID" value="XM_064810250.1"/>
</dbReference>
<dbReference type="Proteomes" id="UP001302812">
    <property type="component" value="Unassembled WGS sequence"/>
</dbReference>
<evidence type="ECO:0000256" key="1">
    <source>
        <dbReference type="SAM" id="MobiDB-lite"/>
    </source>
</evidence>
<organism evidence="2 3">
    <name type="scientific">Canariomyces notabilis</name>
    <dbReference type="NCBI Taxonomy" id="2074819"/>
    <lineage>
        <taxon>Eukaryota</taxon>
        <taxon>Fungi</taxon>
        <taxon>Dikarya</taxon>
        <taxon>Ascomycota</taxon>
        <taxon>Pezizomycotina</taxon>
        <taxon>Sordariomycetes</taxon>
        <taxon>Sordariomycetidae</taxon>
        <taxon>Sordariales</taxon>
        <taxon>Chaetomiaceae</taxon>
        <taxon>Canariomyces</taxon>
    </lineage>
</organism>
<accession>A0AAN6YU18</accession>
<proteinExistence type="predicted"/>
<dbReference type="GeneID" id="89934375"/>
<dbReference type="EMBL" id="MU853338">
    <property type="protein sequence ID" value="KAK4113797.1"/>
    <property type="molecule type" value="Genomic_DNA"/>
</dbReference>
<evidence type="ECO:0000313" key="2">
    <source>
        <dbReference type="EMBL" id="KAK4113797.1"/>
    </source>
</evidence>
<comment type="caution">
    <text evidence="2">The sequence shown here is derived from an EMBL/GenBank/DDBJ whole genome shotgun (WGS) entry which is preliminary data.</text>
</comment>
<gene>
    <name evidence="2" type="ORF">N656DRAFT_599660</name>
</gene>